<dbReference type="Gene3D" id="3.10.20.340">
    <property type="entry name" value="ArgJ beta chain, C-terminal domain"/>
    <property type="match status" value="1"/>
</dbReference>
<comment type="pathway">
    <text evidence="13">Amino-acid biosynthesis; L-arginine biosynthesis; L-ornithine and N-acetyl-L-glutamate from L-glutamate and N(2)-acetyl-L-ornithine (cyclic): step 1/1.</text>
</comment>
<feature type="binding site" evidence="13">
    <location>
        <position position="152"/>
    </location>
    <ligand>
        <name>substrate</name>
    </ligand>
</feature>
<comment type="function">
    <text evidence="12 13">Catalyzes two activities which are involved in the cyclic version of arginine biosynthesis: the synthesis of N-acetylglutamate from glutamate and acetyl-CoA as the acetyl donor, and of ornithine by transacetylation between N(2)-acetylornithine and glutamate.</text>
</comment>
<dbReference type="OrthoDB" id="9804242at2"/>
<evidence type="ECO:0000256" key="2">
    <source>
        <dbReference type="ARBA" id="ARBA00006774"/>
    </source>
</evidence>
<dbReference type="EMBL" id="QNRX01000002">
    <property type="protein sequence ID" value="RBP68966.1"/>
    <property type="molecule type" value="Genomic_DNA"/>
</dbReference>
<evidence type="ECO:0000256" key="4">
    <source>
        <dbReference type="ARBA" id="ARBA00022571"/>
    </source>
</evidence>
<dbReference type="AlphaFoldDB" id="A0A366IFR8"/>
<comment type="catalytic activity">
    <reaction evidence="11 13">
        <text>N(2)-acetyl-L-ornithine + L-glutamate = N-acetyl-L-glutamate + L-ornithine</text>
        <dbReference type="Rhea" id="RHEA:15349"/>
        <dbReference type="ChEBI" id="CHEBI:29985"/>
        <dbReference type="ChEBI" id="CHEBI:44337"/>
        <dbReference type="ChEBI" id="CHEBI:46911"/>
        <dbReference type="ChEBI" id="CHEBI:57805"/>
        <dbReference type="EC" id="2.3.1.35"/>
    </reaction>
</comment>
<evidence type="ECO:0000256" key="6">
    <source>
        <dbReference type="ARBA" id="ARBA00022679"/>
    </source>
</evidence>
<dbReference type="GO" id="GO:0006592">
    <property type="term" value="P:ornithine biosynthetic process"/>
    <property type="evidence" value="ECO:0007669"/>
    <property type="project" value="TreeGrafter"/>
</dbReference>
<dbReference type="PANTHER" id="PTHR23100">
    <property type="entry name" value="ARGININE BIOSYNTHESIS BIFUNCTIONAL PROTEIN ARGJ"/>
    <property type="match status" value="1"/>
</dbReference>
<dbReference type="GO" id="GO:0006526">
    <property type="term" value="P:L-arginine biosynthetic process"/>
    <property type="evidence" value="ECO:0007669"/>
    <property type="project" value="UniProtKB-UniRule"/>
</dbReference>
<dbReference type="PANTHER" id="PTHR23100:SF0">
    <property type="entry name" value="ARGININE BIOSYNTHESIS BIFUNCTIONAL PROTEIN ARGJ, MITOCHONDRIAL"/>
    <property type="match status" value="1"/>
</dbReference>
<feature type="binding site" evidence="13">
    <location>
        <position position="401"/>
    </location>
    <ligand>
        <name>substrate</name>
    </ligand>
</feature>
<dbReference type="EC" id="2.3.1.35" evidence="13"/>
<keyword evidence="13" id="KW-0963">Cytoplasm</keyword>
<dbReference type="GO" id="GO:0004042">
    <property type="term" value="F:L-glutamate N-acetyltransferase activity"/>
    <property type="evidence" value="ECO:0007669"/>
    <property type="project" value="UniProtKB-UniRule"/>
</dbReference>
<feature type="binding site" evidence="13">
    <location>
        <position position="275"/>
    </location>
    <ligand>
        <name>substrate</name>
    </ligand>
</feature>
<gene>
    <name evidence="13" type="primary">argJ</name>
    <name evidence="14" type="ORF">DES36_102108</name>
</gene>
<comment type="caution">
    <text evidence="14">The sequence shown here is derived from an EMBL/GenBank/DDBJ whole genome shotgun (WGS) entry which is preliminary data.</text>
</comment>
<keyword evidence="8 13" id="KW-0511">Multifunctional enzyme</keyword>
<dbReference type="FunFam" id="3.30.2330.10:FF:000001">
    <property type="entry name" value="Arginine biosynthesis bifunctional protein ArgJ, mitochondrial"/>
    <property type="match status" value="1"/>
</dbReference>
<dbReference type="CDD" id="cd02152">
    <property type="entry name" value="OAT"/>
    <property type="match status" value="1"/>
</dbReference>
<evidence type="ECO:0000256" key="11">
    <source>
        <dbReference type="ARBA" id="ARBA00049439"/>
    </source>
</evidence>
<comment type="pathway">
    <text evidence="13">Amino-acid biosynthesis; L-arginine biosynthesis; N(2)-acetyl-L-ornithine from L-glutamate: step 1/4.</text>
</comment>
<dbReference type="Pfam" id="PF01960">
    <property type="entry name" value="ArgJ"/>
    <property type="match status" value="1"/>
</dbReference>
<dbReference type="FunFam" id="3.10.20.340:FF:000001">
    <property type="entry name" value="Arginine biosynthesis bifunctional protein ArgJ, chloroplastic"/>
    <property type="match status" value="1"/>
</dbReference>
<feature type="binding site" evidence="13">
    <location>
        <position position="189"/>
    </location>
    <ligand>
        <name>substrate</name>
    </ligand>
</feature>
<dbReference type="UniPathway" id="UPA00068">
    <property type="reaction ID" value="UER00106"/>
</dbReference>
<accession>A0A366IFR8</accession>
<dbReference type="RefSeq" id="WP_113919537.1">
    <property type="nucleotide sequence ID" value="NZ_QNRX01000002.1"/>
</dbReference>
<dbReference type="InterPro" id="IPR042195">
    <property type="entry name" value="ArgJ_beta_C"/>
</dbReference>
<feature type="site" description="Involved in the stabilization of negative charge on the oxyanion by the formation of the oxyanion hole" evidence="13">
    <location>
        <position position="114"/>
    </location>
</feature>
<evidence type="ECO:0000256" key="1">
    <source>
        <dbReference type="ARBA" id="ARBA00004496"/>
    </source>
</evidence>
<dbReference type="NCBIfam" id="NF003802">
    <property type="entry name" value="PRK05388.1"/>
    <property type="match status" value="1"/>
</dbReference>
<dbReference type="FunFam" id="3.60.70.12:FF:000001">
    <property type="entry name" value="Arginine biosynthesis bifunctional protein ArgJ, chloroplastic"/>
    <property type="match status" value="1"/>
</dbReference>
<dbReference type="GO" id="GO:0005737">
    <property type="term" value="C:cytoplasm"/>
    <property type="evidence" value="ECO:0007669"/>
    <property type="project" value="UniProtKB-SubCell"/>
</dbReference>
<dbReference type="Gene3D" id="3.60.70.12">
    <property type="entry name" value="L-amino peptidase D-ALA esterase/amidase"/>
    <property type="match status" value="1"/>
</dbReference>
<feature type="chain" id="PRO_5023500381" description="Arginine biosynthesis bifunctional protein ArgJ beta chain" evidence="13">
    <location>
        <begin position="189"/>
        <end position="406"/>
    </location>
</feature>
<keyword evidence="7 13" id="KW-0068">Autocatalytic cleavage</keyword>
<dbReference type="NCBIfam" id="TIGR00120">
    <property type="entry name" value="ArgJ"/>
    <property type="match status" value="1"/>
</dbReference>
<feature type="active site" description="Nucleophile" evidence="13">
    <location>
        <position position="189"/>
    </location>
</feature>
<dbReference type="HAMAP" id="MF_01106">
    <property type="entry name" value="ArgJ"/>
    <property type="match status" value="1"/>
</dbReference>
<evidence type="ECO:0000313" key="15">
    <source>
        <dbReference type="Proteomes" id="UP000253490"/>
    </source>
</evidence>
<name>A0A366IFR8_9FIRM</name>
<keyword evidence="6 13" id="KW-0808">Transferase</keyword>
<feature type="binding site" evidence="13">
    <location>
        <position position="178"/>
    </location>
    <ligand>
        <name>substrate</name>
    </ligand>
</feature>
<comment type="similarity">
    <text evidence="2 13">Belongs to the ArgJ family.</text>
</comment>
<proteinExistence type="inferred from homology"/>
<evidence type="ECO:0000256" key="12">
    <source>
        <dbReference type="ARBA" id="ARBA00054976"/>
    </source>
</evidence>
<feature type="site" description="Involved in the stabilization of negative charge on the oxyanion by the formation of the oxyanion hole" evidence="13">
    <location>
        <position position="113"/>
    </location>
</feature>
<evidence type="ECO:0000256" key="13">
    <source>
        <dbReference type="HAMAP-Rule" id="MF_01106"/>
    </source>
</evidence>
<feature type="binding site" evidence="13">
    <location>
        <position position="406"/>
    </location>
    <ligand>
        <name>substrate</name>
    </ligand>
</feature>
<keyword evidence="4 13" id="KW-0055">Arginine biosynthesis</keyword>
<evidence type="ECO:0000313" key="14">
    <source>
        <dbReference type="EMBL" id="RBP68966.1"/>
    </source>
</evidence>
<evidence type="ECO:0000256" key="5">
    <source>
        <dbReference type="ARBA" id="ARBA00022605"/>
    </source>
</evidence>
<protein>
    <recommendedName>
        <fullName evidence="13">Arginine biosynthesis bifunctional protein ArgJ</fullName>
    </recommendedName>
    <domain>
        <recommendedName>
            <fullName evidence="13">Glutamate N-acetyltransferase</fullName>
            <ecNumber evidence="13">2.3.1.35</ecNumber>
        </recommendedName>
        <alternativeName>
            <fullName evidence="13">Ornithine acetyltransferase</fullName>
            <shortName evidence="13">OATase</shortName>
        </alternativeName>
        <alternativeName>
            <fullName evidence="13">Ornithine transacetylase</fullName>
        </alternativeName>
    </domain>
    <domain>
        <recommendedName>
            <fullName evidence="13">Amino-acid acetyltransferase</fullName>
            <ecNumber evidence="13">2.3.1.1</ecNumber>
        </recommendedName>
        <alternativeName>
            <fullName evidence="13">N-acetylglutamate synthase</fullName>
            <shortName evidence="13">AGSase</shortName>
        </alternativeName>
    </domain>
    <component>
        <recommendedName>
            <fullName evidence="13">Arginine biosynthesis bifunctional protein ArgJ alpha chain</fullName>
        </recommendedName>
    </component>
    <component>
        <recommendedName>
            <fullName evidence="13">Arginine biosynthesis bifunctional protein ArgJ beta chain</fullName>
        </recommendedName>
    </component>
</protein>
<dbReference type="Proteomes" id="UP000253490">
    <property type="component" value="Unassembled WGS sequence"/>
</dbReference>
<keyword evidence="9 13" id="KW-0012">Acyltransferase</keyword>
<evidence type="ECO:0000256" key="7">
    <source>
        <dbReference type="ARBA" id="ARBA00022813"/>
    </source>
</evidence>
<organism evidence="14 15">
    <name type="scientific">Alkalibaculum bacchi</name>
    <dbReference type="NCBI Taxonomy" id="645887"/>
    <lineage>
        <taxon>Bacteria</taxon>
        <taxon>Bacillati</taxon>
        <taxon>Bacillota</taxon>
        <taxon>Clostridia</taxon>
        <taxon>Eubacteriales</taxon>
        <taxon>Eubacteriaceae</taxon>
        <taxon>Alkalibaculum</taxon>
    </lineage>
</organism>
<dbReference type="GO" id="GO:0004358">
    <property type="term" value="F:L-glutamate N-acetyltransferase activity, acting on acetyl-L-ornithine as donor"/>
    <property type="evidence" value="ECO:0007669"/>
    <property type="project" value="UniProtKB-UniRule"/>
</dbReference>
<evidence type="ECO:0000256" key="10">
    <source>
        <dbReference type="ARBA" id="ARBA00048372"/>
    </source>
</evidence>
<keyword evidence="5 13" id="KW-0028">Amino-acid biosynthesis</keyword>
<keyword evidence="15" id="KW-1185">Reference proteome</keyword>
<dbReference type="Gene3D" id="3.30.2330.10">
    <property type="entry name" value="arginine biosynthesis bifunctional protein suprefamily"/>
    <property type="match status" value="1"/>
</dbReference>
<reference evidence="14 15" key="1">
    <citation type="submission" date="2018-06" db="EMBL/GenBank/DDBJ databases">
        <title>Genomic Encyclopedia of Type Strains, Phase IV (KMG-IV): sequencing the most valuable type-strain genomes for metagenomic binning, comparative biology and taxonomic classification.</title>
        <authorList>
            <person name="Goeker M."/>
        </authorList>
    </citation>
    <scope>NUCLEOTIDE SEQUENCE [LARGE SCALE GENOMIC DNA]</scope>
    <source>
        <strain evidence="14 15">DSM 22112</strain>
    </source>
</reference>
<dbReference type="InterPro" id="IPR002813">
    <property type="entry name" value="Arg_biosynth_ArgJ"/>
</dbReference>
<dbReference type="SUPFAM" id="SSF56266">
    <property type="entry name" value="DmpA/ArgJ-like"/>
    <property type="match status" value="1"/>
</dbReference>
<evidence type="ECO:0000256" key="9">
    <source>
        <dbReference type="ARBA" id="ARBA00023315"/>
    </source>
</evidence>
<dbReference type="InterPro" id="IPR016117">
    <property type="entry name" value="ArgJ-like_dom_sf"/>
</dbReference>
<dbReference type="EC" id="2.3.1.1" evidence="13"/>
<comment type="subunit">
    <text evidence="3 13">Heterotetramer of two alpha and two beta chains.</text>
</comment>
<evidence type="ECO:0000256" key="8">
    <source>
        <dbReference type="ARBA" id="ARBA00023268"/>
    </source>
</evidence>
<feature type="site" description="Cleavage; by autolysis" evidence="13">
    <location>
        <begin position="188"/>
        <end position="189"/>
    </location>
</feature>
<comment type="catalytic activity">
    <reaction evidence="10 13">
        <text>L-glutamate + acetyl-CoA = N-acetyl-L-glutamate + CoA + H(+)</text>
        <dbReference type="Rhea" id="RHEA:24292"/>
        <dbReference type="ChEBI" id="CHEBI:15378"/>
        <dbReference type="ChEBI" id="CHEBI:29985"/>
        <dbReference type="ChEBI" id="CHEBI:44337"/>
        <dbReference type="ChEBI" id="CHEBI:57287"/>
        <dbReference type="ChEBI" id="CHEBI:57288"/>
        <dbReference type="EC" id="2.3.1.1"/>
    </reaction>
</comment>
<comment type="subcellular location">
    <subcellularLocation>
        <location evidence="1 13">Cytoplasm</location>
    </subcellularLocation>
</comment>
<sequence length="406" mass="44001">MNIVEGGIIAPKGFKAGGKFIGLKKARKDLAILVSDAPCSLAAVFTTNKVKAAPVLWNHDIYKNYSTIRGLVVNSGNANSCTGKKGAEDAQTMAQTMAKLMNVNEKEILVASTGVIGIPMPIEKIVKGIRELLPEVDNDILSGVHAAEAIMTTDTMMKTISVKVEIGGKEVHIGGMAKGSGMIHPNMATMLSFITTDVNIDKGLFRDSLKEITQDTYNMITVDGDTSTNDMVMAMANGMAENPKINEKNQDYEVFYEAFLYVNKYLAQSIVKDGEGASKFIEANVTGAKSKDDAKAVVKSILTSNLVKTAMFGEDANWGRVICAAGYSGADFDPDKSTLYFMSGGEKILLTEKGLPVDFDENKAFHILKNNEIQILLELNEGEYSATGWGCDLSYEYVKINGEYRS</sequence>
<evidence type="ECO:0000256" key="3">
    <source>
        <dbReference type="ARBA" id="ARBA00011475"/>
    </source>
</evidence>
<feature type="chain" id="PRO_5023500382" description="Arginine biosynthesis bifunctional protein ArgJ alpha chain" evidence="13">
    <location>
        <begin position="1"/>
        <end position="188"/>
    </location>
</feature>